<keyword evidence="4" id="KW-1185">Reference proteome</keyword>
<dbReference type="Proteomes" id="UP001595792">
    <property type="component" value="Unassembled WGS sequence"/>
</dbReference>
<accession>A0ABV8NSM2</accession>
<dbReference type="InterPro" id="IPR027823">
    <property type="entry name" value="DUF4468"/>
</dbReference>
<evidence type="ECO:0000313" key="4">
    <source>
        <dbReference type="Proteomes" id="UP001595792"/>
    </source>
</evidence>
<sequence length="191" mass="21535">MKYTLILLLAISSLKVAAQQKQFSLDDNGRYIYYEVVDAKTTSKDSLMLRAASFLSLYKKSIVKESATDTSILAKGKMVIDKTILVAGHPSGEVNYTLTFEARDKKYRYWLSNFEYIPYGRDRYGNYVATTKIATPLEKTPGKLNAGEWKDIVESAYAKTAKLAENFKKALSTNLAVKPSKKTETISTKKW</sequence>
<dbReference type="RefSeq" id="WP_378962916.1">
    <property type="nucleotide sequence ID" value="NZ_JBHRXC010000016.1"/>
</dbReference>
<protein>
    <submittedName>
        <fullName evidence="3">DUF4468 domain-containing protein</fullName>
    </submittedName>
</protein>
<dbReference type="EMBL" id="JBHSBY010000144">
    <property type="protein sequence ID" value="MFC4198868.1"/>
    <property type="molecule type" value="Genomic_DNA"/>
</dbReference>
<proteinExistence type="predicted"/>
<feature type="chain" id="PRO_5046556307" evidence="1">
    <location>
        <begin position="19"/>
        <end position="191"/>
    </location>
</feature>
<dbReference type="Gene3D" id="3.30.530.80">
    <property type="match status" value="1"/>
</dbReference>
<reference evidence="4" key="1">
    <citation type="journal article" date="2019" name="Int. J. Syst. Evol. Microbiol.">
        <title>The Global Catalogue of Microorganisms (GCM) 10K type strain sequencing project: providing services to taxonomists for standard genome sequencing and annotation.</title>
        <authorList>
            <consortium name="The Broad Institute Genomics Platform"/>
            <consortium name="The Broad Institute Genome Sequencing Center for Infectious Disease"/>
            <person name="Wu L."/>
            <person name="Ma J."/>
        </authorList>
    </citation>
    <scope>NUCLEOTIDE SEQUENCE [LARGE SCALE GENOMIC DNA]</scope>
    <source>
        <strain evidence="4">CCM 8689</strain>
    </source>
</reference>
<comment type="caution">
    <text evidence="3">The sequence shown here is derived from an EMBL/GenBank/DDBJ whole genome shotgun (WGS) entry which is preliminary data.</text>
</comment>
<evidence type="ECO:0000259" key="2">
    <source>
        <dbReference type="Pfam" id="PF14730"/>
    </source>
</evidence>
<organism evidence="3 4">
    <name type="scientific">Pedobacter jamesrossensis</name>
    <dbReference type="NCBI Taxonomy" id="1908238"/>
    <lineage>
        <taxon>Bacteria</taxon>
        <taxon>Pseudomonadati</taxon>
        <taxon>Bacteroidota</taxon>
        <taxon>Sphingobacteriia</taxon>
        <taxon>Sphingobacteriales</taxon>
        <taxon>Sphingobacteriaceae</taxon>
        <taxon>Pedobacter</taxon>
    </lineage>
</organism>
<dbReference type="Pfam" id="PF14730">
    <property type="entry name" value="DUF4468"/>
    <property type="match status" value="1"/>
</dbReference>
<feature type="signal peptide" evidence="1">
    <location>
        <begin position="1"/>
        <end position="18"/>
    </location>
</feature>
<gene>
    <name evidence="3" type="ORF">ACFOUY_19330</name>
</gene>
<evidence type="ECO:0000256" key="1">
    <source>
        <dbReference type="SAM" id="SignalP"/>
    </source>
</evidence>
<keyword evidence="1" id="KW-0732">Signal</keyword>
<evidence type="ECO:0000313" key="3">
    <source>
        <dbReference type="EMBL" id="MFC4198868.1"/>
    </source>
</evidence>
<name>A0ABV8NSM2_9SPHI</name>
<feature type="domain" description="DUF4468" evidence="2">
    <location>
        <begin position="33"/>
        <end position="116"/>
    </location>
</feature>